<proteinExistence type="predicted"/>
<evidence type="ECO:0000313" key="2">
    <source>
        <dbReference type="Proteomes" id="UP000499080"/>
    </source>
</evidence>
<dbReference type="EMBL" id="BGPR01001854">
    <property type="protein sequence ID" value="GBM63187.1"/>
    <property type="molecule type" value="Genomic_DNA"/>
</dbReference>
<protein>
    <submittedName>
        <fullName evidence="1">Uncharacterized protein</fullName>
    </submittedName>
</protein>
<organism evidence="1 2">
    <name type="scientific">Araneus ventricosus</name>
    <name type="common">Orbweaver spider</name>
    <name type="synonym">Epeira ventricosa</name>
    <dbReference type="NCBI Taxonomy" id="182803"/>
    <lineage>
        <taxon>Eukaryota</taxon>
        <taxon>Metazoa</taxon>
        <taxon>Ecdysozoa</taxon>
        <taxon>Arthropoda</taxon>
        <taxon>Chelicerata</taxon>
        <taxon>Arachnida</taxon>
        <taxon>Araneae</taxon>
        <taxon>Araneomorphae</taxon>
        <taxon>Entelegynae</taxon>
        <taxon>Araneoidea</taxon>
        <taxon>Araneidae</taxon>
        <taxon>Araneus</taxon>
    </lineage>
</organism>
<dbReference type="AlphaFoldDB" id="A0A4Y2HD14"/>
<gene>
    <name evidence="1" type="ORF">AVEN_185562_1</name>
</gene>
<comment type="caution">
    <text evidence="1">The sequence shown here is derived from an EMBL/GenBank/DDBJ whole genome shotgun (WGS) entry which is preliminary data.</text>
</comment>
<accession>A0A4Y2HD14</accession>
<name>A0A4Y2HD14_ARAVE</name>
<sequence>MDFIWQQLNSVVFKTSIEVPVELPEIRVSSITSQSYDHKFNYTLHIYSLIQKYLEKTKEYLRHTETSKLRRSRTWVEHVKEIAMGSSLSVNLLKEKIIPDEKYSHGKKVSIQHNSAILRRILKQKVLFYKN</sequence>
<dbReference type="Proteomes" id="UP000499080">
    <property type="component" value="Unassembled WGS sequence"/>
</dbReference>
<keyword evidence="2" id="KW-1185">Reference proteome</keyword>
<evidence type="ECO:0000313" key="1">
    <source>
        <dbReference type="EMBL" id="GBM63187.1"/>
    </source>
</evidence>
<reference evidence="1 2" key="1">
    <citation type="journal article" date="2019" name="Sci. Rep.">
        <title>Orb-weaving spider Araneus ventricosus genome elucidates the spidroin gene catalogue.</title>
        <authorList>
            <person name="Kono N."/>
            <person name="Nakamura H."/>
            <person name="Ohtoshi R."/>
            <person name="Moran D.A.P."/>
            <person name="Shinohara A."/>
            <person name="Yoshida Y."/>
            <person name="Fujiwara M."/>
            <person name="Mori M."/>
            <person name="Tomita M."/>
            <person name="Arakawa K."/>
        </authorList>
    </citation>
    <scope>NUCLEOTIDE SEQUENCE [LARGE SCALE GENOMIC DNA]</scope>
</reference>